<proteinExistence type="predicted"/>
<dbReference type="RefSeq" id="XP_010758258.1">
    <property type="nucleotide sequence ID" value="XM_010759956.1"/>
</dbReference>
<dbReference type="HOGENOM" id="CLU_2386801_0_0_1"/>
<name>C1G7C5_PARBD</name>
<organism evidence="2 3">
    <name type="scientific">Paracoccidioides brasiliensis (strain Pb18)</name>
    <dbReference type="NCBI Taxonomy" id="502780"/>
    <lineage>
        <taxon>Eukaryota</taxon>
        <taxon>Fungi</taxon>
        <taxon>Dikarya</taxon>
        <taxon>Ascomycota</taxon>
        <taxon>Pezizomycotina</taxon>
        <taxon>Eurotiomycetes</taxon>
        <taxon>Eurotiomycetidae</taxon>
        <taxon>Onygenales</taxon>
        <taxon>Ajellomycetaceae</taxon>
        <taxon>Paracoccidioides</taxon>
    </lineage>
</organism>
<evidence type="ECO:0000256" key="1">
    <source>
        <dbReference type="SAM" id="MobiDB-lite"/>
    </source>
</evidence>
<dbReference type="AlphaFoldDB" id="C1G7C5"/>
<reference evidence="2 3" key="1">
    <citation type="journal article" date="2011" name="PLoS Genet.">
        <title>Comparative genomic analysis of human fungal pathogens causing paracoccidioidomycosis.</title>
        <authorList>
            <person name="Desjardins C.A."/>
            <person name="Champion M.D."/>
            <person name="Holder J.W."/>
            <person name="Muszewska A."/>
            <person name="Goldberg J."/>
            <person name="Bailao A.M."/>
            <person name="Brigido M.M."/>
            <person name="Ferreira M.E."/>
            <person name="Garcia A.M."/>
            <person name="Grynberg M."/>
            <person name="Gujja S."/>
            <person name="Heiman D.I."/>
            <person name="Henn M.R."/>
            <person name="Kodira C.D."/>
            <person name="Leon-Narvaez H."/>
            <person name="Longo L.V."/>
            <person name="Ma L.J."/>
            <person name="Malavazi I."/>
            <person name="Matsuo A.L."/>
            <person name="Morais F.V."/>
            <person name="Pereira M."/>
            <person name="Rodriguez-Brito S."/>
            <person name="Sakthikumar S."/>
            <person name="Salem-Izacc S.M."/>
            <person name="Sykes S.M."/>
            <person name="Teixeira M.M."/>
            <person name="Vallejo M.C."/>
            <person name="Walter M.E."/>
            <person name="Yandava C."/>
            <person name="Young S."/>
            <person name="Zeng Q."/>
            <person name="Zucker J."/>
            <person name="Felipe M.S."/>
            <person name="Goldman G.H."/>
            <person name="Haas B.J."/>
            <person name="McEwen J.G."/>
            <person name="Nino-Vega G."/>
            <person name="Puccia R."/>
            <person name="San-Blas G."/>
            <person name="Soares C.M."/>
            <person name="Birren B.W."/>
            <person name="Cuomo C.A."/>
        </authorList>
    </citation>
    <scope>NUCLEOTIDE SEQUENCE [LARGE SCALE GENOMIC DNA]</scope>
    <source>
        <strain evidence="2 3">Pb18</strain>
    </source>
</reference>
<gene>
    <name evidence="2" type="ORF">PADG_03080</name>
</gene>
<feature type="region of interest" description="Disordered" evidence="1">
    <location>
        <begin position="1"/>
        <end position="56"/>
    </location>
</feature>
<dbReference type="VEuPathDB" id="FungiDB:PADG_03080"/>
<dbReference type="InParanoid" id="C1G7C5"/>
<evidence type="ECO:0000313" key="3">
    <source>
        <dbReference type="Proteomes" id="UP000001628"/>
    </source>
</evidence>
<dbReference type="GeneID" id="22582449"/>
<feature type="compositionally biased region" description="Polar residues" evidence="1">
    <location>
        <begin position="1"/>
        <end position="14"/>
    </location>
</feature>
<dbReference type="EMBL" id="KN275959">
    <property type="protein sequence ID" value="EEH46982.2"/>
    <property type="molecule type" value="Genomic_DNA"/>
</dbReference>
<dbReference type="KEGG" id="pbn:PADG_03080"/>
<evidence type="ECO:0000313" key="2">
    <source>
        <dbReference type="EMBL" id="EEH46982.2"/>
    </source>
</evidence>
<accession>C1G7C5</accession>
<dbReference type="Proteomes" id="UP000001628">
    <property type="component" value="Unassembled WGS sequence"/>
</dbReference>
<keyword evidence="3" id="KW-1185">Reference proteome</keyword>
<sequence length="94" mass="10270">MQPQTNTANTSRCSPFQPAASNAGDAGTFTDPLLHASNHRQHNGRNRMLLSSQGSSSRAYHVLPDADVPGSLSRSSPLALPPLWRMWHLLPLRD</sequence>
<protein>
    <submittedName>
        <fullName evidence="2">Uncharacterized protein</fullName>
    </submittedName>
</protein>